<reference evidence="2" key="1">
    <citation type="submission" date="2018-08" db="EMBL/GenBank/DDBJ databases">
        <title>Mucilaginibacter sp. MYSH2.</title>
        <authorList>
            <person name="Seo T."/>
        </authorList>
    </citation>
    <scope>NUCLEOTIDE SEQUENCE [LARGE SCALE GENOMIC DNA]</scope>
    <source>
        <strain evidence="2">KIRAN</strain>
    </source>
</reference>
<comment type="caution">
    <text evidence="1">The sequence shown here is derived from an EMBL/GenBank/DDBJ whole genome shotgun (WGS) entry which is preliminary data.</text>
</comment>
<organism evidence="1 2">
    <name type="scientific">Pontibacter oryzae</name>
    <dbReference type="NCBI Taxonomy" id="2304593"/>
    <lineage>
        <taxon>Bacteria</taxon>
        <taxon>Pseudomonadati</taxon>
        <taxon>Bacteroidota</taxon>
        <taxon>Cytophagia</taxon>
        <taxon>Cytophagales</taxon>
        <taxon>Hymenobacteraceae</taxon>
        <taxon>Pontibacter</taxon>
    </lineage>
</organism>
<dbReference type="GO" id="GO:0004177">
    <property type="term" value="F:aminopeptidase activity"/>
    <property type="evidence" value="ECO:0007669"/>
    <property type="project" value="TreeGrafter"/>
</dbReference>
<dbReference type="Pfam" id="PF06167">
    <property type="entry name" value="Peptidase_M90"/>
    <property type="match status" value="1"/>
</dbReference>
<dbReference type="Gene3D" id="1.10.472.150">
    <property type="entry name" value="Glucose-regulated metallo-peptidase M90, N-terminal domain"/>
    <property type="match status" value="1"/>
</dbReference>
<gene>
    <name evidence="1" type="ORF">D1627_03200</name>
</gene>
<dbReference type="PANTHER" id="PTHR30164">
    <property type="entry name" value="MTFA PEPTIDASE"/>
    <property type="match status" value="1"/>
</dbReference>
<accession>A0A399SI62</accession>
<evidence type="ECO:0000313" key="1">
    <source>
        <dbReference type="EMBL" id="RIJ43220.1"/>
    </source>
</evidence>
<dbReference type="GO" id="GO:0005829">
    <property type="term" value="C:cytosol"/>
    <property type="evidence" value="ECO:0007669"/>
    <property type="project" value="TreeGrafter"/>
</dbReference>
<keyword evidence="2" id="KW-1185">Reference proteome</keyword>
<sequence>MRLRPFIRALRRQQPAYYTQLSQMQQRQFEKRVANFLVQKRFVARGNGFEVTLPMQVRIAACAVELTFGLGHVYFSHFKTILIYPDRYYSTINKRYHCGEVNTRGFIVLSWKDFESGYENNADGFNLGLHEMAHALHLENVIRNNEYDFLDRQHLETWNRLVTAEMAKQPQTAPNFLRQQACHDEHEFFAVAVESFFERPHDFKLSNPALYTALSQLLQQDPARGVYQL</sequence>
<dbReference type="InterPro" id="IPR010384">
    <property type="entry name" value="MtfA_fam"/>
</dbReference>
<protein>
    <submittedName>
        <fullName evidence="1">DgsA anti-repressor MtfA</fullName>
    </submittedName>
</protein>
<dbReference type="InterPro" id="IPR042252">
    <property type="entry name" value="MtfA_N"/>
</dbReference>
<dbReference type="Proteomes" id="UP000266005">
    <property type="component" value="Unassembled WGS sequence"/>
</dbReference>
<dbReference type="InterPro" id="IPR024079">
    <property type="entry name" value="MetalloPept_cat_dom_sf"/>
</dbReference>
<dbReference type="GO" id="GO:0008237">
    <property type="term" value="F:metallopeptidase activity"/>
    <property type="evidence" value="ECO:0007669"/>
    <property type="project" value="InterPro"/>
</dbReference>
<dbReference type="AlphaFoldDB" id="A0A399SI62"/>
<evidence type="ECO:0000313" key="2">
    <source>
        <dbReference type="Proteomes" id="UP000266005"/>
    </source>
</evidence>
<dbReference type="Gene3D" id="3.40.390.10">
    <property type="entry name" value="Collagenase (Catalytic Domain)"/>
    <property type="match status" value="1"/>
</dbReference>
<dbReference type="OrthoDB" id="9786424at2"/>
<dbReference type="EMBL" id="QWGE01000001">
    <property type="protein sequence ID" value="RIJ43220.1"/>
    <property type="molecule type" value="Genomic_DNA"/>
</dbReference>
<name>A0A399SI62_9BACT</name>
<dbReference type="PANTHER" id="PTHR30164:SF2">
    <property type="entry name" value="PROTEIN MTFA"/>
    <property type="match status" value="1"/>
</dbReference>
<dbReference type="SUPFAM" id="SSF55486">
    <property type="entry name" value="Metalloproteases ('zincins'), catalytic domain"/>
    <property type="match status" value="1"/>
</dbReference>
<dbReference type="CDD" id="cd20170">
    <property type="entry name" value="Peptidase_M90-like"/>
    <property type="match status" value="1"/>
</dbReference>
<proteinExistence type="predicted"/>